<evidence type="ECO:0008006" key="4">
    <source>
        <dbReference type="Google" id="ProtNLM"/>
    </source>
</evidence>
<accession>A0ABQ4NIP2</accession>
<feature type="signal peptide" evidence="1">
    <location>
        <begin position="1"/>
        <end position="24"/>
    </location>
</feature>
<dbReference type="Gene3D" id="1.25.40.10">
    <property type="entry name" value="Tetratricopeptide repeat domain"/>
    <property type="match status" value="2"/>
</dbReference>
<dbReference type="InterPro" id="IPR011990">
    <property type="entry name" value="TPR-like_helical_dom_sf"/>
</dbReference>
<dbReference type="EMBL" id="BPFH01000001">
    <property type="protein sequence ID" value="GIT94284.1"/>
    <property type="molecule type" value="Genomic_DNA"/>
</dbReference>
<evidence type="ECO:0000313" key="2">
    <source>
        <dbReference type="EMBL" id="GIT94284.1"/>
    </source>
</evidence>
<reference evidence="2 3" key="1">
    <citation type="submission" date="2021-05" db="EMBL/GenBank/DDBJ databases">
        <title>Bacteria Genome sequencing.</title>
        <authorList>
            <person name="Takabe Y."/>
            <person name="Nakajima Y."/>
            <person name="Suzuki S."/>
            <person name="Shiozaki T."/>
        </authorList>
    </citation>
    <scope>NUCLEOTIDE SEQUENCE [LARGE SCALE GENOMIC DNA]</scope>
    <source>
        <strain evidence="2 3">AI_62</strain>
    </source>
</reference>
<dbReference type="PANTHER" id="PTHR11102:SF160">
    <property type="entry name" value="ERAD-ASSOCIATED E3 UBIQUITIN-PROTEIN LIGASE COMPONENT HRD3"/>
    <property type="match status" value="1"/>
</dbReference>
<gene>
    <name evidence="2" type="ORF">JANAI62_09070</name>
</gene>
<dbReference type="SUPFAM" id="SSF81901">
    <property type="entry name" value="HCP-like"/>
    <property type="match status" value="2"/>
</dbReference>
<dbReference type="RefSeq" id="WP_220747765.1">
    <property type="nucleotide sequence ID" value="NZ_BPFH01000001.1"/>
</dbReference>
<keyword evidence="1" id="KW-0732">Signal</keyword>
<protein>
    <recommendedName>
        <fullName evidence="4">TPR repeat</fullName>
    </recommendedName>
</protein>
<dbReference type="InterPro" id="IPR050767">
    <property type="entry name" value="Sel1_AlgK"/>
</dbReference>
<feature type="chain" id="PRO_5045630291" description="TPR repeat" evidence="1">
    <location>
        <begin position="25"/>
        <end position="910"/>
    </location>
</feature>
<dbReference type="Pfam" id="PF08238">
    <property type="entry name" value="Sel1"/>
    <property type="match status" value="3"/>
</dbReference>
<proteinExistence type="predicted"/>
<organism evidence="2 3">
    <name type="scientific">Jannaschia pagri</name>
    <dbReference type="NCBI Taxonomy" id="2829797"/>
    <lineage>
        <taxon>Bacteria</taxon>
        <taxon>Pseudomonadati</taxon>
        <taxon>Pseudomonadota</taxon>
        <taxon>Alphaproteobacteria</taxon>
        <taxon>Rhodobacterales</taxon>
        <taxon>Roseobacteraceae</taxon>
        <taxon>Jannaschia</taxon>
    </lineage>
</organism>
<dbReference type="PANTHER" id="PTHR11102">
    <property type="entry name" value="SEL-1-LIKE PROTEIN"/>
    <property type="match status" value="1"/>
</dbReference>
<evidence type="ECO:0000313" key="3">
    <source>
        <dbReference type="Proteomes" id="UP000786693"/>
    </source>
</evidence>
<name>A0ABQ4NIP2_9RHOB</name>
<sequence>MKTRFNLLACTVLAAMTLAPTAQAQSTPPVLRFAPPAALAPDACFPRLAEREDDLDVEGLDDELTDEDRARYLRRDIRNLLRTDPVGEFAFIAALIERRVEVDSRFSDADGILALIDLHLAAGRPEELVASGLVPSLRERAEALAHRQRIALAQFYLDGIGVAPDPAYGQELLRETAYAGSPGALLEIARMEIRGEMIDQWDAPLDLTISMAMGGVLGALDNGICRRAERIAQEYERGEVVAADAELAFAWRKFAADMGDADAAWRIVEHHLNAPAAAKDNEELRHYLTVAANLGRRPSDSEAEALLESGAVTPEVLLTIVGFNHSQDKAGPRRSVAPYLDLIINVDGMEADEDGLYLDYLREIAEMPEAPGSVFTRLAQEVQVRRGRWAGEAEAMELLEKAVARGDGDGMAMLARMLMRYRDDPRRTDRAVSLLMETVSRHGMASSMHLLDGHYRCQVNDAPRMAEASHWAEAYHASDYASVTISATDLLALDPYREPEAIAKIQSQALQGRTTMLAAHVQRVQESNLPDAALRFWAGRLNGSDQALEAFSELEFELATSPELRDLSVELFRRVYLNNGVTTALDLAIALTEHNSRDPHIADEIVTLLTMAGNRGEGAAIRLLWRLTGRPGEDVYAQFADVIEKRGDFLALMYAIPYIPAAKLDDYIDRAVSLMNCGIKDAEELGDAYAIRGDMAMSYHWRQIGLQIEGGHVLSKLRLSDRQMAQYAIGRAPDPADVAARAQAEGDPGAALELFRLTSDPDLETYDPERAVAHLDELVNARTVDATSVLQSWRASPPAVRALVSAQLDMTPVLERAARTGEASAAFEYALHLRDQAETASDLVLVVDWLSQAARADHPGAMVELGLLQGMGPAALRDPDQALIWLDRAADLGETRAPSLAQMLRLGSGL</sequence>
<comment type="caution">
    <text evidence="2">The sequence shown here is derived from an EMBL/GenBank/DDBJ whole genome shotgun (WGS) entry which is preliminary data.</text>
</comment>
<evidence type="ECO:0000256" key="1">
    <source>
        <dbReference type="SAM" id="SignalP"/>
    </source>
</evidence>
<keyword evidence="3" id="KW-1185">Reference proteome</keyword>
<dbReference type="Proteomes" id="UP000786693">
    <property type="component" value="Unassembled WGS sequence"/>
</dbReference>
<dbReference type="SMART" id="SM00671">
    <property type="entry name" value="SEL1"/>
    <property type="match status" value="4"/>
</dbReference>
<dbReference type="InterPro" id="IPR006597">
    <property type="entry name" value="Sel1-like"/>
</dbReference>